<name>A0A2N5M4Q1_9BACI</name>
<keyword evidence="3" id="KW-0378">Hydrolase</keyword>
<dbReference type="GO" id="GO:0004519">
    <property type="term" value="F:endonuclease activity"/>
    <property type="evidence" value="ECO:0007669"/>
    <property type="project" value="UniProtKB-KW"/>
</dbReference>
<dbReference type="Proteomes" id="UP000234748">
    <property type="component" value="Unassembled WGS sequence"/>
</dbReference>
<sequence length="367" mass="42042">MSRDPFKLSTVDDRDLWVRSGGLCARCKRALILDDIEKKVNIGEKAHIIGKGTGKNAPRREFAEEFGFNEENIDSLDNLMLMCSPCHHTIDTNVEAYPPQLLFDMKNQHEGWVRSRLSQNNKAIAVIHKRKNSIPFDSILLTDEIDMAILDAVSFQDEFTDFTSTGWVQAKKDNEDFFKKVVQAKVEYPGTKLCIFSLSPIPLLIHFGKLISETIPIVIYQFDRDSQKWCLEDTNGKVTHKKINVLISDKVCRSLVVTVQVSGTIGEEEVKEAVGTPYHQLDISVEKPELNAVLYNHDITAIRQVFRKHLYNLQDLYDYKEIHLFYYGPAGLAVEIGRTINDTMLPIIHLYQYSDRNEQKYSRAISI</sequence>
<feature type="domain" description="SMODS-associated and fused to various effectors" evidence="2">
    <location>
        <begin position="190"/>
        <end position="367"/>
    </location>
</feature>
<evidence type="ECO:0000259" key="2">
    <source>
        <dbReference type="Pfam" id="PF18145"/>
    </source>
</evidence>
<dbReference type="InterPro" id="IPR040836">
    <property type="entry name" value="SAVED"/>
</dbReference>
<evidence type="ECO:0000313" key="3">
    <source>
        <dbReference type="EMBL" id="PLT29315.1"/>
    </source>
</evidence>
<dbReference type="EMBL" id="PGUY01000043">
    <property type="protein sequence ID" value="PLT29315.1"/>
    <property type="molecule type" value="Genomic_DNA"/>
</dbReference>
<dbReference type="Pfam" id="PF18145">
    <property type="entry name" value="SAVED"/>
    <property type="match status" value="1"/>
</dbReference>
<proteinExistence type="predicted"/>
<evidence type="ECO:0000259" key="1">
    <source>
        <dbReference type="Pfam" id="PF13391"/>
    </source>
</evidence>
<dbReference type="RefSeq" id="WP_101643306.1">
    <property type="nucleotide sequence ID" value="NZ_PGUY01000043.1"/>
</dbReference>
<dbReference type="NCBIfam" id="NF033611">
    <property type="entry name" value="SAVED"/>
    <property type="match status" value="1"/>
</dbReference>
<keyword evidence="3" id="KW-0255">Endonuclease</keyword>
<dbReference type="Pfam" id="PF13391">
    <property type="entry name" value="HNH_2"/>
    <property type="match status" value="1"/>
</dbReference>
<reference evidence="3 4" key="1">
    <citation type="submission" date="2017-11" db="EMBL/GenBank/DDBJ databases">
        <title>Comparitive Functional Genomics of Dry Heat Resistant strains isolated from the Viking Spacecraft.</title>
        <authorList>
            <person name="Seuylemezian A."/>
            <person name="Cooper K."/>
            <person name="Vaishampayan P."/>
        </authorList>
    </citation>
    <scope>NUCLEOTIDE SEQUENCE [LARGE SCALE GENOMIC DNA]</scope>
    <source>
        <strain evidence="3 4">V1-29</strain>
    </source>
</reference>
<protein>
    <submittedName>
        <fullName evidence="3">HNH endonuclease</fullName>
    </submittedName>
</protein>
<dbReference type="OrthoDB" id="5379188at2"/>
<accession>A0A2N5M4Q1</accession>
<dbReference type="InterPro" id="IPR003615">
    <property type="entry name" value="HNH_nuc"/>
</dbReference>
<evidence type="ECO:0000313" key="4">
    <source>
        <dbReference type="Proteomes" id="UP000234748"/>
    </source>
</evidence>
<comment type="caution">
    <text evidence="3">The sequence shown here is derived from an EMBL/GenBank/DDBJ whole genome shotgun (WGS) entry which is preliminary data.</text>
</comment>
<keyword evidence="4" id="KW-1185">Reference proteome</keyword>
<keyword evidence="3" id="KW-0540">Nuclease</keyword>
<gene>
    <name evidence="3" type="ORF">CUU66_14085</name>
</gene>
<dbReference type="AlphaFoldDB" id="A0A2N5M4Q1"/>
<feature type="domain" description="HNH nuclease" evidence="1">
    <location>
        <begin position="44"/>
        <end position="91"/>
    </location>
</feature>
<organism evidence="3 4">
    <name type="scientific">Peribacillus deserti</name>
    <dbReference type="NCBI Taxonomy" id="673318"/>
    <lineage>
        <taxon>Bacteria</taxon>
        <taxon>Bacillati</taxon>
        <taxon>Bacillota</taxon>
        <taxon>Bacilli</taxon>
        <taxon>Bacillales</taxon>
        <taxon>Bacillaceae</taxon>
        <taxon>Peribacillus</taxon>
    </lineage>
</organism>